<dbReference type="InterPro" id="IPR037171">
    <property type="entry name" value="NagB/RpiA_transferase-like"/>
</dbReference>
<protein>
    <recommendedName>
        <fullName evidence="3">ribose-5-phosphate isomerase</fullName>
        <ecNumber evidence="3">5.3.1.6</ecNumber>
    </recommendedName>
    <alternativeName>
        <fullName evidence="5">Phosphoriboisomerase</fullName>
    </alternativeName>
</protein>
<sequence>LLIPLLKDLKDKIFIPSSAQSEELLIKNGLKVGCLNQHPLIDVTLDGVDSIFVEENVVFKGKGGCFLMEKVLIANSKKTILVGTSDKIIKKSDLSKFSISIEILPKCLNSCQNFIKSNFDVQNMKTRQSEKNKIGYVVSDNANFIVDVEFQQTFDKFDQFLKFVENLEMKLNQVPGVFGTGIFLDMVDIFVTGDCK</sequence>
<dbReference type="PANTHER" id="PTHR11934">
    <property type="entry name" value="RIBOSE-5-PHOSPHATE ISOMERASE"/>
    <property type="match status" value="1"/>
</dbReference>
<accession>A0ABV2ASF7</accession>
<organism evidence="6 7">
    <name type="scientific">Bonamia ostreae</name>
    <dbReference type="NCBI Taxonomy" id="126728"/>
    <lineage>
        <taxon>Eukaryota</taxon>
        <taxon>Sar</taxon>
        <taxon>Rhizaria</taxon>
        <taxon>Endomyxa</taxon>
        <taxon>Ascetosporea</taxon>
        <taxon>Haplosporida</taxon>
        <taxon>Bonamia</taxon>
    </lineage>
</organism>
<name>A0ABV2ASF7_9EUKA</name>
<evidence type="ECO:0000313" key="6">
    <source>
        <dbReference type="EMBL" id="MES1922409.1"/>
    </source>
</evidence>
<dbReference type="Proteomes" id="UP001439008">
    <property type="component" value="Unassembled WGS sequence"/>
</dbReference>
<keyword evidence="4" id="KW-0413">Isomerase</keyword>
<gene>
    <name evidence="6" type="ORF">MHBO_003921</name>
</gene>
<feature type="non-terminal residue" evidence="6">
    <location>
        <position position="1"/>
    </location>
</feature>
<evidence type="ECO:0000256" key="3">
    <source>
        <dbReference type="ARBA" id="ARBA00011959"/>
    </source>
</evidence>
<evidence type="ECO:0000313" key="7">
    <source>
        <dbReference type="Proteomes" id="UP001439008"/>
    </source>
</evidence>
<dbReference type="Gene3D" id="3.40.50.1360">
    <property type="match status" value="1"/>
</dbReference>
<evidence type="ECO:0000256" key="2">
    <source>
        <dbReference type="ARBA" id="ARBA00008088"/>
    </source>
</evidence>
<dbReference type="InterPro" id="IPR004788">
    <property type="entry name" value="Ribose5P_isomerase_type_A"/>
</dbReference>
<proteinExistence type="inferred from homology"/>
<comment type="caution">
    <text evidence="6">The sequence shown here is derived from an EMBL/GenBank/DDBJ whole genome shotgun (WGS) entry which is preliminary data.</text>
</comment>
<reference evidence="6 7" key="1">
    <citation type="journal article" date="2024" name="BMC Biol.">
        <title>Comparative genomics of Ascetosporea gives new insight into the evolutionary basis for animal parasitism in Rhizaria.</title>
        <authorList>
            <person name="Hiltunen Thoren M."/>
            <person name="Onut-Brannstrom I."/>
            <person name="Alfjorden A."/>
            <person name="Peckova H."/>
            <person name="Swords F."/>
            <person name="Hooper C."/>
            <person name="Holzer A.S."/>
            <person name="Bass D."/>
            <person name="Burki F."/>
        </authorList>
    </citation>
    <scope>NUCLEOTIDE SEQUENCE [LARGE SCALE GENOMIC DNA]</scope>
    <source>
        <strain evidence="6">20-A016</strain>
    </source>
</reference>
<dbReference type="EMBL" id="JBDODL010002743">
    <property type="protein sequence ID" value="MES1922409.1"/>
    <property type="molecule type" value="Genomic_DNA"/>
</dbReference>
<dbReference type="SUPFAM" id="SSF75445">
    <property type="entry name" value="D-ribose-5-phosphate isomerase (RpiA), lid domain"/>
    <property type="match status" value="1"/>
</dbReference>
<dbReference type="Pfam" id="PF06026">
    <property type="entry name" value="Rib_5-P_isom_A"/>
    <property type="match status" value="1"/>
</dbReference>
<comment type="pathway">
    <text evidence="1">Carbohydrate degradation; pentose phosphate pathway; D-ribose 5-phosphate from D-ribulose 5-phosphate (non-oxidative stage): step 1/1.</text>
</comment>
<evidence type="ECO:0000256" key="5">
    <source>
        <dbReference type="ARBA" id="ARBA00029734"/>
    </source>
</evidence>
<keyword evidence="7" id="KW-1185">Reference proteome</keyword>
<dbReference type="SUPFAM" id="SSF100950">
    <property type="entry name" value="NagB/RpiA/CoA transferase-like"/>
    <property type="match status" value="1"/>
</dbReference>
<evidence type="ECO:0000256" key="1">
    <source>
        <dbReference type="ARBA" id="ARBA00004988"/>
    </source>
</evidence>
<comment type="similarity">
    <text evidence="2">Belongs to the ribose 5-phosphate isomerase family.</text>
</comment>
<dbReference type="PANTHER" id="PTHR11934:SF0">
    <property type="entry name" value="RIBOSE-5-PHOSPHATE ISOMERASE"/>
    <property type="match status" value="1"/>
</dbReference>
<evidence type="ECO:0000256" key="4">
    <source>
        <dbReference type="ARBA" id="ARBA00023235"/>
    </source>
</evidence>
<dbReference type="Gene3D" id="3.30.70.260">
    <property type="match status" value="1"/>
</dbReference>
<dbReference type="EC" id="5.3.1.6" evidence="3"/>